<dbReference type="EMBL" id="CAEY01000578">
    <property type="status" value="NOT_ANNOTATED_CDS"/>
    <property type="molecule type" value="Genomic_DNA"/>
</dbReference>
<name>T1KUQ1_TETUR</name>
<proteinExistence type="predicted"/>
<dbReference type="EnsemblMetazoa" id="tetur22g00840.1">
    <property type="protein sequence ID" value="tetur22g00840.1"/>
    <property type="gene ID" value="tetur22g00840"/>
</dbReference>
<dbReference type="Proteomes" id="UP000015104">
    <property type="component" value="Unassembled WGS sequence"/>
</dbReference>
<reference evidence="2" key="1">
    <citation type="submission" date="2011-08" db="EMBL/GenBank/DDBJ databases">
        <authorList>
            <person name="Rombauts S."/>
        </authorList>
    </citation>
    <scope>NUCLEOTIDE SEQUENCE</scope>
    <source>
        <strain evidence="2">London</strain>
    </source>
</reference>
<keyword evidence="2" id="KW-1185">Reference proteome</keyword>
<dbReference type="AlphaFoldDB" id="T1KUQ1"/>
<evidence type="ECO:0000313" key="1">
    <source>
        <dbReference type="EnsemblMetazoa" id="tetur22g00840.1"/>
    </source>
</evidence>
<accession>T1KUQ1</accession>
<evidence type="ECO:0000313" key="2">
    <source>
        <dbReference type="Proteomes" id="UP000015104"/>
    </source>
</evidence>
<sequence length="29" mass="3141">MITSLTFFLSSLALSLTAYPADPVYFSAL</sequence>
<dbReference type="HOGENOM" id="CLU_3411029_0_0_1"/>
<organism evidence="1 2">
    <name type="scientific">Tetranychus urticae</name>
    <name type="common">Two-spotted spider mite</name>
    <dbReference type="NCBI Taxonomy" id="32264"/>
    <lineage>
        <taxon>Eukaryota</taxon>
        <taxon>Metazoa</taxon>
        <taxon>Ecdysozoa</taxon>
        <taxon>Arthropoda</taxon>
        <taxon>Chelicerata</taxon>
        <taxon>Arachnida</taxon>
        <taxon>Acari</taxon>
        <taxon>Acariformes</taxon>
        <taxon>Trombidiformes</taxon>
        <taxon>Prostigmata</taxon>
        <taxon>Eleutherengona</taxon>
        <taxon>Raphignathae</taxon>
        <taxon>Tetranychoidea</taxon>
        <taxon>Tetranychidae</taxon>
        <taxon>Tetranychus</taxon>
    </lineage>
</organism>
<reference evidence="1" key="2">
    <citation type="submission" date="2015-06" db="UniProtKB">
        <authorList>
            <consortium name="EnsemblMetazoa"/>
        </authorList>
    </citation>
    <scope>IDENTIFICATION</scope>
</reference>
<protein>
    <submittedName>
        <fullName evidence="1">Uncharacterized protein</fullName>
    </submittedName>
</protein>